<comment type="caution">
    <text evidence="1">The sequence shown here is derived from an EMBL/GenBank/DDBJ whole genome shotgun (WGS) entry which is preliminary data.</text>
</comment>
<name>A0A2G1WJC1_9EURY</name>
<dbReference type="RefSeq" id="WP_099255130.1">
    <property type="nucleotide sequence ID" value="NZ_NHOA01000049.1"/>
</dbReference>
<reference evidence="1 2" key="1">
    <citation type="journal article" date="2014" name="Front. Microbiol.">
        <title>Population and genomic analysis of the genus Halorubrum.</title>
        <authorList>
            <person name="Fullmer M.S."/>
            <person name="Soucy S.M."/>
            <person name="Swithers K.S."/>
            <person name="Makkay A.M."/>
            <person name="Wheeler R."/>
            <person name="Ventosa A."/>
            <person name="Gogarten J.P."/>
            <person name="Papke R.T."/>
        </authorList>
    </citation>
    <scope>NUCLEOTIDE SEQUENCE [LARGE SCALE GENOMIC DNA]</scope>
    <source>
        <strain evidence="1 2">C49</strain>
    </source>
</reference>
<protein>
    <submittedName>
        <fullName evidence="1">Uncharacterized protein</fullName>
    </submittedName>
</protein>
<organism evidence="1 2">
    <name type="scientific">Halorubrum persicum</name>
    <dbReference type="NCBI Taxonomy" id="1383844"/>
    <lineage>
        <taxon>Archaea</taxon>
        <taxon>Methanobacteriati</taxon>
        <taxon>Methanobacteriota</taxon>
        <taxon>Stenosarchaea group</taxon>
        <taxon>Halobacteria</taxon>
        <taxon>Halobacteriales</taxon>
        <taxon>Haloferacaceae</taxon>
        <taxon>Halorubrum</taxon>
    </lineage>
</organism>
<sequence>MKATVTARDELESVTAEETIRGYDDENTDTAARLAALADATDCVYFEGGLRDAEGGVVRVEFVEAGTVFTDLSEVLPGFEVAAVEPLVFAPIAALEAAAERGDVDVGEVEDRAAVEIVDELRVEFHEKHGLSHDTDAAARVELRSVS</sequence>
<gene>
    <name evidence="1" type="ORF">DJ69_07875</name>
</gene>
<proteinExistence type="predicted"/>
<dbReference type="EMBL" id="NHOA01000049">
    <property type="protein sequence ID" value="PHQ39098.1"/>
    <property type="molecule type" value="Genomic_DNA"/>
</dbReference>
<keyword evidence="2" id="KW-1185">Reference proteome</keyword>
<evidence type="ECO:0000313" key="2">
    <source>
        <dbReference type="Proteomes" id="UP000222824"/>
    </source>
</evidence>
<dbReference type="AlphaFoldDB" id="A0A2G1WJC1"/>
<dbReference type="Proteomes" id="UP000222824">
    <property type="component" value="Unassembled WGS sequence"/>
</dbReference>
<dbReference type="OrthoDB" id="376457at2157"/>
<accession>A0A2G1WJC1</accession>
<evidence type="ECO:0000313" key="1">
    <source>
        <dbReference type="EMBL" id="PHQ39098.1"/>
    </source>
</evidence>